<dbReference type="GO" id="GO:0006950">
    <property type="term" value="P:response to stress"/>
    <property type="evidence" value="ECO:0007669"/>
    <property type="project" value="TreeGrafter"/>
</dbReference>
<dbReference type="InterPro" id="IPR039422">
    <property type="entry name" value="MarR/SlyA-like"/>
</dbReference>
<organism evidence="2 3">
    <name type="scientific">Pannonibacter indicus</name>
    <dbReference type="NCBI Taxonomy" id="466044"/>
    <lineage>
        <taxon>Bacteria</taxon>
        <taxon>Pseudomonadati</taxon>
        <taxon>Pseudomonadota</taxon>
        <taxon>Alphaproteobacteria</taxon>
        <taxon>Hyphomicrobiales</taxon>
        <taxon>Stappiaceae</taxon>
        <taxon>Pannonibacter</taxon>
    </lineage>
</organism>
<name>A0A0K6I850_9HYPH</name>
<dbReference type="PROSITE" id="PS50995">
    <property type="entry name" value="HTH_MARR_2"/>
    <property type="match status" value="1"/>
</dbReference>
<evidence type="ECO:0000313" key="3">
    <source>
        <dbReference type="Proteomes" id="UP000183900"/>
    </source>
</evidence>
<dbReference type="AlphaFoldDB" id="A0A0K6I850"/>
<keyword evidence="3" id="KW-1185">Reference proteome</keyword>
<dbReference type="InterPro" id="IPR036388">
    <property type="entry name" value="WH-like_DNA-bd_sf"/>
</dbReference>
<accession>A0A0K6I850</accession>
<dbReference type="Pfam" id="PF12802">
    <property type="entry name" value="MarR_2"/>
    <property type="match status" value="1"/>
</dbReference>
<dbReference type="SUPFAM" id="SSF46785">
    <property type="entry name" value="Winged helix' DNA-binding domain"/>
    <property type="match status" value="1"/>
</dbReference>
<feature type="domain" description="HTH marR-type" evidence="1">
    <location>
        <begin position="17"/>
        <end position="148"/>
    </location>
</feature>
<dbReference type="InterPro" id="IPR036390">
    <property type="entry name" value="WH_DNA-bd_sf"/>
</dbReference>
<dbReference type="EMBL" id="CYHE01000012">
    <property type="protein sequence ID" value="CUA99266.1"/>
    <property type="molecule type" value="Genomic_DNA"/>
</dbReference>
<dbReference type="GO" id="GO:0003677">
    <property type="term" value="F:DNA binding"/>
    <property type="evidence" value="ECO:0007669"/>
    <property type="project" value="UniProtKB-KW"/>
</dbReference>
<evidence type="ECO:0000313" key="2">
    <source>
        <dbReference type="EMBL" id="CUA99266.1"/>
    </source>
</evidence>
<dbReference type="RefSeq" id="WP_055456629.1">
    <property type="nucleotide sequence ID" value="NZ_CYHE01000012.1"/>
</dbReference>
<protein>
    <submittedName>
        <fullName evidence="2">DNA-binding transcriptional regulator, MarR family</fullName>
    </submittedName>
</protein>
<evidence type="ECO:0000259" key="1">
    <source>
        <dbReference type="PROSITE" id="PS50995"/>
    </source>
</evidence>
<dbReference type="PANTHER" id="PTHR33164">
    <property type="entry name" value="TRANSCRIPTIONAL REGULATOR, MARR FAMILY"/>
    <property type="match status" value="1"/>
</dbReference>
<dbReference type="Gene3D" id="1.10.10.10">
    <property type="entry name" value="Winged helix-like DNA-binding domain superfamily/Winged helix DNA-binding domain"/>
    <property type="match status" value="1"/>
</dbReference>
<sequence length="148" mass="16365">MTASGNDKASEKAYVLDEQAGFLLRLAYQRHISIFTERMTGGLTPTQFSTLFRLREVRGPVSQNALGRLAGMDAATTKGVVTRLIARGLIRLEKDGEDKRRHLLSTTQAGRDLLDEIVPQMRAITEATLAPLSPEEQATFLALLKRLI</sequence>
<proteinExistence type="predicted"/>
<gene>
    <name evidence="2" type="ORF">Ga0061067_11291</name>
</gene>
<dbReference type="InterPro" id="IPR000835">
    <property type="entry name" value="HTH_MarR-typ"/>
</dbReference>
<dbReference type="GO" id="GO:0003700">
    <property type="term" value="F:DNA-binding transcription factor activity"/>
    <property type="evidence" value="ECO:0007669"/>
    <property type="project" value="InterPro"/>
</dbReference>
<dbReference type="SMART" id="SM00347">
    <property type="entry name" value="HTH_MARR"/>
    <property type="match status" value="1"/>
</dbReference>
<keyword evidence="2" id="KW-0238">DNA-binding</keyword>
<dbReference type="OrthoDB" id="9814496at2"/>
<reference evidence="3" key="1">
    <citation type="submission" date="2015-08" db="EMBL/GenBank/DDBJ databases">
        <authorList>
            <person name="Varghese N."/>
        </authorList>
    </citation>
    <scope>NUCLEOTIDE SEQUENCE [LARGE SCALE GENOMIC DNA]</scope>
    <source>
        <strain evidence="3">DSM 23407</strain>
    </source>
</reference>
<dbReference type="PANTHER" id="PTHR33164:SF95">
    <property type="entry name" value="TRANSCRIPTIONAL REGULATOR"/>
    <property type="match status" value="1"/>
</dbReference>
<dbReference type="Proteomes" id="UP000183900">
    <property type="component" value="Unassembled WGS sequence"/>
</dbReference>